<evidence type="ECO:0000256" key="3">
    <source>
        <dbReference type="ARBA" id="ARBA00022692"/>
    </source>
</evidence>
<dbReference type="RefSeq" id="XP_028816195.1">
    <property type="nucleotide sequence ID" value="XM_028960362.1"/>
</dbReference>
<sequence>MESADVFTLAYVVFSFCFVFTPNEFQSAGLTVQNLFSERLGSEDVAFVQYHVRRATATLLVHSALPLGYYLGMCVVASNSNQLSEHLSSKGWQVYVVVSSSILLSSCLLSLSWCQRQWASHPIPKALAAHAPAQSSWRAVASSINTEFRRIDKFATGVPGARVIVTDTWIIKVTTYYIHVAQQHNSHLTVVSSKQHNMNSSTPVQIVTLRVDSIDSRVQSFNIRLNSTEYSELREKLQAPVRNAANVVVHLTMSELFLEIFRDHVELNQMYERPTTQELEPCVGCMQENANIKLVCQCQTEAASEGGCQQCFCRPMWCLTCMGKWFASRQDQQQPETWLGSRVPCPTCRAKFCILDVCLTR</sequence>
<evidence type="ECO:0000256" key="1">
    <source>
        <dbReference type="ARBA" id="ARBA00004141"/>
    </source>
</evidence>
<reference evidence="6" key="2">
    <citation type="submission" date="2025-08" db="UniProtKB">
        <authorList>
            <consortium name="Ensembl"/>
        </authorList>
    </citation>
    <scope>IDENTIFICATION</scope>
</reference>
<dbReference type="GeneID" id="114768199"/>
<evidence type="ECO:0000256" key="5">
    <source>
        <dbReference type="ARBA" id="ARBA00023136"/>
    </source>
</evidence>
<name>A0AAY4D2L6_9TELE</name>
<comment type="subcellular location">
    <subcellularLocation>
        <location evidence="1">Membrane</location>
        <topology evidence="1">Multi-pass membrane protein</topology>
    </subcellularLocation>
</comment>
<dbReference type="GO" id="GO:0005783">
    <property type="term" value="C:endoplasmic reticulum"/>
    <property type="evidence" value="ECO:0007669"/>
    <property type="project" value="TreeGrafter"/>
</dbReference>
<keyword evidence="7" id="KW-1185">Reference proteome</keyword>
<dbReference type="InterPro" id="IPR018801">
    <property type="entry name" value="TM129"/>
</dbReference>
<evidence type="ECO:0000313" key="6">
    <source>
        <dbReference type="Ensembl" id="ENSDCDP00010038681.1"/>
    </source>
</evidence>
<dbReference type="GeneTree" id="ENSGT00390000013284"/>
<evidence type="ECO:0000256" key="2">
    <source>
        <dbReference type="ARBA" id="ARBA00007332"/>
    </source>
</evidence>
<evidence type="ECO:0000256" key="4">
    <source>
        <dbReference type="ARBA" id="ARBA00022989"/>
    </source>
</evidence>
<dbReference type="GO" id="GO:0016020">
    <property type="term" value="C:membrane"/>
    <property type="evidence" value="ECO:0007669"/>
    <property type="project" value="UniProtKB-SubCell"/>
</dbReference>
<dbReference type="Ensembl" id="ENSDCDT00010048349.1">
    <property type="protein sequence ID" value="ENSDCDP00010038681.1"/>
    <property type="gene ID" value="ENSDCDG00010024998.1"/>
</dbReference>
<reference evidence="6 7" key="1">
    <citation type="submission" date="2020-06" db="EMBL/GenBank/DDBJ databases">
        <authorList>
            <consortium name="Wellcome Sanger Institute Data Sharing"/>
        </authorList>
    </citation>
    <scope>NUCLEOTIDE SEQUENCE [LARGE SCALE GENOMIC DNA]</scope>
</reference>
<keyword evidence="4" id="KW-1133">Transmembrane helix</keyword>
<reference evidence="6" key="3">
    <citation type="submission" date="2025-09" db="UniProtKB">
        <authorList>
            <consortium name="Ensembl"/>
        </authorList>
    </citation>
    <scope>IDENTIFICATION</scope>
</reference>
<dbReference type="Pfam" id="PF10272">
    <property type="entry name" value="Tmpp129"/>
    <property type="match status" value="1"/>
</dbReference>
<evidence type="ECO:0000313" key="7">
    <source>
        <dbReference type="Proteomes" id="UP000694580"/>
    </source>
</evidence>
<dbReference type="AlphaFoldDB" id="A0AAY4D2L6"/>
<proteinExistence type="inferred from homology"/>
<protein>
    <recommendedName>
        <fullName evidence="8">E3 ubiquitin-protein ligase TM129</fullName>
    </recommendedName>
</protein>
<organism evidence="6 7">
    <name type="scientific">Denticeps clupeoides</name>
    <name type="common">denticle herring</name>
    <dbReference type="NCBI Taxonomy" id="299321"/>
    <lineage>
        <taxon>Eukaryota</taxon>
        <taxon>Metazoa</taxon>
        <taxon>Chordata</taxon>
        <taxon>Craniata</taxon>
        <taxon>Vertebrata</taxon>
        <taxon>Euteleostomi</taxon>
        <taxon>Actinopterygii</taxon>
        <taxon>Neopterygii</taxon>
        <taxon>Teleostei</taxon>
        <taxon>Clupei</taxon>
        <taxon>Clupeiformes</taxon>
        <taxon>Denticipitoidei</taxon>
        <taxon>Denticipitidae</taxon>
        <taxon>Denticeps</taxon>
    </lineage>
</organism>
<comment type="similarity">
    <text evidence="2">Belongs to the TMEM129 family.</text>
</comment>
<dbReference type="Proteomes" id="UP000694580">
    <property type="component" value="Chromosome 18"/>
</dbReference>
<dbReference type="GO" id="GO:0061630">
    <property type="term" value="F:ubiquitin protein ligase activity"/>
    <property type="evidence" value="ECO:0007669"/>
    <property type="project" value="InterPro"/>
</dbReference>
<evidence type="ECO:0008006" key="8">
    <source>
        <dbReference type="Google" id="ProtNLM"/>
    </source>
</evidence>
<gene>
    <name evidence="6" type="primary">TMEM129</name>
</gene>
<keyword evidence="5" id="KW-0472">Membrane</keyword>
<accession>A0AAY4D2L6</accession>
<keyword evidence="3" id="KW-0812">Transmembrane</keyword>
<dbReference type="GO" id="GO:0016567">
    <property type="term" value="P:protein ubiquitination"/>
    <property type="evidence" value="ECO:0007669"/>
    <property type="project" value="InterPro"/>
</dbReference>
<dbReference type="PANTHER" id="PTHR31322:SF2">
    <property type="entry name" value="E3 UBIQUITIN-PROTEIN LIGASE TM129"/>
    <property type="match status" value="1"/>
</dbReference>
<dbReference type="PANTHER" id="PTHR31322">
    <property type="entry name" value="E3 UBIQUITIN-PROTEIN LIGASE TM129"/>
    <property type="match status" value="1"/>
</dbReference>